<dbReference type="SMART" id="SM00100">
    <property type="entry name" value="cNMP"/>
    <property type="match status" value="2"/>
</dbReference>
<feature type="coiled-coil region" evidence="1">
    <location>
        <begin position="873"/>
        <end position="917"/>
    </location>
</feature>
<feature type="compositionally biased region" description="Polar residues" evidence="2">
    <location>
        <begin position="69"/>
        <end position="78"/>
    </location>
</feature>
<name>U6MIA9_9EIME</name>
<feature type="compositionally biased region" description="Basic residues" evidence="2">
    <location>
        <begin position="1140"/>
        <end position="1149"/>
    </location>
</feature>
<feature type="region of interest" description="Disordered" evidence="2">
    <location>
        <begin position="1093"/>
        <end position="1183"/>
    </location>
</feature>
<reference evidence="4" key="1">
    <citation type="submission" date="2013-10" db="EMBL/GenBank/DDBJ databases">
        <title>Genomic analysis of the causative agents of coccidiosis in chickens.</title>
        <authorList>
            <person name="Reid A.J."/>
            <person name="Blake D."/>
            <person name="Billington K."/>
            <person name="Browne H."/>
            <person name="Dunn M."/>
            <person name="Hung S."/>
            <person name="Kawahara F."/>
            <person name="Miranda-Saavedra D."/>
            <person name="Mourier T."/>
            <person name="Nagra H."/>
            <person name="Otto T.D."/>
            <person name="Rawlings N."/>
            <person name="Sanchez A."/>
            <person name="Sanders M."/>
            <person name="Subramaniam C."/>
            <person name="Tay Y."/>
            <person name="Dear P."/>
            <person name="Doerig C."/>
            <person name="Gruber A."/>
            <person name="Parkinson J."/>
            <person name="Shirley M."/>
            <person name="Wan K.L."/>
            <person name="Berriman M."/>
            <person name="Tomley F."/>
            <person name="Pain A."/>
        </authorList>
    </citation>
    <scope>NUCLEOTIDE SEQUENCE [LARGE SCALE GENOMIC DNA]</scope>
    <source>
        <strain evidence="4">Houghton</strain>
    </source>
</reference>
<evidence type="ECO:0000313" key="4">
    <source>
        <dbReference type="EMBL" id="CDJ62179.1"/>
    </source>
</evidence>
<proteinExistence type="predicted"/>
<feature type="compositionally biased region" description="Polar residues" evidence="2">
    <location>
        <begin position="1379"/>
        <end position="1394"/>
    </location>
</feature>
<feature type="region of interest" description="Disordered" evidence="2">
    <location>
        <begin position="1308"/>
        <end position="1348"/>
    </location>
</feature>
<dbReference type="Proteomes" id="UP000030754">
    <property type="component" value="Unassembled WGS sequence"/>
</dbReference>
<dbReference type="OrthoDB" id="417078at2759"/>
<dbReference type="PANTHER" id="PTHR11635:SF152">
    <property type="entry name" value="CAMP-DEPENDENT PROTEIN KINASE TYPE I REGULATORY SUBUNIT-RELATED"/>
    <property type="match status" value="1"/>
</dbReference>
<feature type="compositionally biased region" description="Polar residues" evidence="2">
    <location>
        <begin position="1102"/>
        <end position="1112"/>
    </location>
</feature>
<feature type="compositionally biased region" description="Basic and acidic residues" evidence="2">
    <location>
        <begin position="297"/>
        <end position="315"/>
    </location>
</feature>
<dbReference type="RefSeq" id="XP_013439541.1">
    <property type="nucleotide sequence ID" value="XM_013584087.1"/>
</dbReference>
<dbReference type="InterPro" id="IPR014710">
    <property type="entry name" value="RmlC-like_jellyroll"/>
</dbReference>
<feature type="region of interest" description="Disordered" evidence="2">
    <location>
        <begin position="297"/>
        <end position="326"/>
    </location>
</feature>
<protein>
    <submittedName>
        <fullName evidence="4">Cyclic nucleotide-binding domain-containing protein, putative</fullName>
    </submittedName>
</protein>
<organism evidence="4 5">
    <name type="scientific">Eimeria necatrix</name>
    <dbReference type="NCBI Taxonomy" id="51315"/>
    <lineage>
        <taxon>Eukaryota</taxon>
        <taxon>Sar</taxon>
        <taxon>Alveolata</taxon>
        <taxon>Apicomplexa</taxon>
        <taxon>Conoidasida</taxon>
        <taxon>Coccidia</taxon>
        <taxon>Eucoccidiorida</taxon>
        <taxon>Eimeriorina</taxon>
        <taxon>Eimeriidae</taxon>
        <taxon>Eimeria</taxon>
    </lineage>
</organism>
<dbReference type="VEuPathDB" id="ToxoDB:ENH_00010120"/>
<dbReference type="Pfam" id="PF00027">
    <property type="entry name" value="cNMP_binding"/>
    <property type="match status" value="1"/>
</dbReference>
<feature type="compositionally biased region" description="Polar residues" evidence="2">
    <location>
        <begin position="163"/>
        <end position="172"/>
    </location>
</feature>
<dbReference type="PANTHER" id="PTHR11635">
    <property type="entry name" value="CAMP-DEPENDENT PROTEIN KINASE REGULATORY CHAIN"/>
    <property type="match status" value="1"/>
</dbReference>
<sequence>MSHRSTVKASSSRGVLGDDKGSSKTFIGWIRQSSIKRSRSREVTQAQCSRQLDDDGTCKLHEELAEVPNASTKDTSSLAEMFNSVPRRAEPKDGLGGNAEDGAGVRRTQTAHSLSVAHARSEHIDERMHNERTRSVHSDPGDLSDSSGHALRHAPRDEPPQATPSKENSTESVKIKKVSSYSGLGRLGSFLTKSFSRSRSRNRHTKDVAAPSQEVEPQQDACAPLPNTPSAPDSPAPPKAAVLPDFSAQSWIDTFEQEGDSAVATSKVMATCGRALDGVTVHLRELEGNILRLIEAKGTEPQRKGKSPEAARTAETEQGVAGALARARRQMDNADEFIFGEIEHQEEHIVLAELLQIVGLVKGIISGVKYASRLDTAAQHDVQGEEDQLEAWQRKRGALRENTNCLKALYRRVCGTRDKILLSYHEECIRLNQTIQLLIDRITETVTSVFAEFERPPSLDFLYGRPNCGKSTPKYMDAGNELDYKSNTGSVASHQRVFGHLPAFIARLKLYAFNSVGSVEPYNGDQELKGDSRASARYSVGPSAQLFTPVSLEQCLPRQSCIKTVPPGLALMASEAEIQRYEAQIWTRNQSGGPLEGGWGSFRVFEQWLVDAMKWQWRDAFMYSKLQERRSSLQEMIKEKKQDIQEAVCLRLKQLWWGRLVEMQAFYIAGAEASFMRDLRRAECLYGATLGAQDVEDEDEGLPNVAFNRLFMTNGKEVENALMCAEDARSSVLRIVKNPAYKHFKDSLEVLNSRPSDAAAYTQYLKQQIERAGNLIRRFDDATESVDGYETLEKECTQLEAALAILQQEANSLESKLSSRQSQLSAKRQKLTHNLEKLSAVFDVDNQKLSATEAQWDSAEKLEQLVHELMPTAEEVAAYKDKLAQEKIQLEAEKAEIQRERERLSELEQELAKTEQAREAKPTSGLSGLDIKPSSHAPAENAVFSAPQSAKQDMNQLLSTAQSKSFVGRLFGASSRASTPRQSKANAHKARSDAPEELKTALTATQSAADMVPNSLGSDEKLLLRHGQSAPVHLESLLELNREKSRPLESLPGKKQEQTQHDLPLTHALSSPSVLMDKKEEQWPPTSHAVILSATSSKEEQQQATRSQTGRTESFEILANDADMPKRRKSKGTPGLSLTRKSHKRKKSMYSKLRSAFSLSHKSKNGSTESVGSPKGEPPKGLEGRLAAHRSFDTGVAESSKEEGEPVQSHEGIQSVELATIPNIFDSDGDSGAGDGFAPLDSAGGAIPLSVGYSNRYEGSNVAAADGTPSQEPAAASLEGFSRGTTITFMGAAKGQATANVSLAESFRRASPDLKERPQQELQGRRSPSDSLPNNVKPSFPSDSAVEEEHLPEFGSYNVQHMEYEESDKDVKSRPLSPSIKNMQGPTEETTQTEVGPLVPFPSLSAGSPSDFQRGVKDQIVPVDGIQARLAQEIPSRRRRSDITGSPRHPATISLVRGTQSSRAVAFDTSIAGFSIQSSSGCVDEDDRIELFLCNSQPDLTTAVMGSPVFSLLNAEERQHCIHLMLNSFVQIPRGCMLIQKGEKVDTLYFLVSGELGMTEANATEPQENTSALAPPSYSARRRSSYDMEISPDKVPIKIGPGAFVTPRAFVREEQTNHSVVALRPCTLQKLSFHSFQQVISSCIFRRASQVMSYLGHCPILESLTRSERVQIAALLKWKIYLPDEVLCSQGQLCSGLLLVVHGYARAFLSVERQGSPEMVDELGPGDNVNALALLHDAPSDVTVIAAAPDGCVVAVLERRELKECLGNVESILKRRLENTSESQRGRASGLNQLKKQLSNFWTRRGSH</sequence>
<feature type="domain" description="Cyclic nucleotide-binding" evidence="3">
    <location>
        <begin position="1660"/>
        <end position="1783"/>
    </location>
</feature>
<dbReference type="PROSITE" id="PS50042">
    <property type="entry name" value="CNMP_BINDING_3"/>
    <property type="match status" value="2"/>
</dbReference>
<feature type="compositionally biased region" description="Basic and acidic residues" evidence="2">
    <location>
        <begin position="119"/>
        <end position="140"/>
    </location>
</feature>
<evidence type="ECO:0000256" key="2">
    <source>
        <dbReference type="SAM" id="MobiDB-lite"/>
    </source>
</evidence>
<evidence type="ECO:0000259" key="3">
    <source>
        <dbReference type="PROSITE" id="PS50042"/>
    </source>
</evidence>
<dbReference type="CDD" id="cd00038">
    <property type="entry name" value="CAP_ED"/>
    <property type="match status" value="2"/>
</dbReference>
<dbReference type="InterPro" id="IPR000595">
    <property type="entry name" value="cNMP-bd_dom"/>
</dbReference>
<dbReference type="GO" id="GO:0005952">
    <property type="term" value="C:cAMP-dependent protein kinase complex"/>
    <property type="evidence" value="ECO:0007669"/>
    <property type="project" value="InterPro"/>
</dbReference>
<evidence type="ECO:0000256" key="1">
    <source>
        <dbReference type="SAM" id="Coils"/>
    </source>
</evidence>
<feature type="compositionally biased region" description="Polar residues" evidence="2">
    <location>
        <begin position="1157"/>
        <end position="1171"/>
    </location>
</feature>
<dbReference type="Gene3D" id="2.60.120.10">
    <property type="entry name" value="Jelly Rolls"/>
    <property type="match status" value="2"/>
</dbReference>
<feature type="region of interest" description="Disordered" evidence="2">
    <location>
        <begin position="195"/>
        <end position="242"/>
    </location>
</feature>
<dbReference type="GeneID" id="25471197"/>
<keyword evidence="1" id="KW-0175">Coiled coil</keyword>
<dbReference type="GO" id="GO:0005829">
    <property type="term" value="C:cytosol"/>
    <property type="evidence" value="ECO:0007669"/>
    <property type="project" value="TreeGrafter"/>
</dbReference>
<feature type="compositionally biased region" description="Polar residues" evidence="2">
    <location>
        <begin position="975"/>
        <end position="985"/>
    </location>
</feature>
<feature type="domain" description="Cyclic nucleotide-binding" evidence="3">
    <location>
        <begin position="1509"/>
        <end position="1657"/>
    </location>
</feature>
<feature type="compositionally biased region" description="Basic and acidic residues" evidence="2">
    <location>
        <begin position="1308"/>
        <end position="1328"/>
    </location>
</feature>
<dbReference type="InterPro" id="IPR050503">
    <property type="entry name" value="cAMP-dep_PK_reg_su-like"/>
</dbReference>
<gene>
    <name evidence="4" type="ORF">ENH_00010120</name>
</gene>
<feature type="region of interest" description="Disordered" evidence="2">
    <location>
        <begin position="1"/>
        <end position="23"/>
    </location>
</feature>
<evidence type="ECO:0000313" key="5">
    <source>
        <dbReference type="Proteomes" id="UP000030754"/>
    </source>
</evidence>
<reference evidence="4" key="2">
    <citation type="submission" date="2013-10" db="EMBL/GenBank/DDBJ databases">
        <authorList>
            <person name="Aslett M."/>
        </authorList>
    </citation>
    <scope>NUCLEOTIDE SEQUENCE [LARGE SCALE GENOMIC DNA]</scope>
    <source>
        <strain evidence="4">Houghton</strain>
    </source>
</reference>
<feature type="region of interest" description="Disordered" evidence="2">
    <location>
        <begin position="973"/>
        <end position="997"/>
    </location>
</feature>
<accession>U6MIA9</accession>
<dbReference type="EMBL" id="HG722370">
    <property type="protein sequence ID" value="CDJ62179.1"/>
    <property type="molecule type" value="Genomic_DNA"/>
</dbReference>
<feature type="region of interest" description="Disordered" evidence="2">
    <location>
        <begin position="1364"/>
        <end position="1398"/>
    </location>
</feature>
<keyword evidence="5" id="KW-1185">Reference proteome</keyword>
<dbReference type="SUPFAM" id="SSF51206">
    <property type="entry name" value="cAMP-binding domain-like"/>
    <property type="match status" value="2"/>
</dbReference>
<feature type="region of interest" description="Disordered" evidence="2">
    <location>
        <begin position="67"/>
        <end position="177"/>
    </location>
</feature>
<feature type="compositionally biased region" description="Pro residues" evidence="2">
    <location>
        <begin position="226"/>
        <end position="238"/>
    </location>
</feature>
<dbReference type="InterPro" id="IPR018490">
    <property type="entry name" value="cNMP-bd_dom_sf"/>
</dbReference>
<feature type="coiled-coil region" evidence="1">
    <location>
        <begin position="789"/>
        <end position="823"/>
    </location>
</feature>